<evidence type="ECO:0000313" key="3">
    <source>
        <dbReference type="Proteomes" id="UP000502260"/>
    </source>
</evidence>
<dbReference type="EMBL" id="AP022853">
    <property type="protein sequence ID" value="BCB25215.1"/>
    <property type="molecule type" value="Genomic_DNA"/>
</dbReference>
<name>A0A6F8V8W1_9PROT</name>
<reference evidence="3" key="1">
    <citation type="submission" date="2020-03" db="EMBL/GenBank/DDBJ databases">
        <title>Complete genome sequence of sulfur-oxidizing bacterium skT11.</title>
        <authorList>
            <person name="Kanda M."/>
            <person name="Kojima H."/>
            <person name="Fukui M."/>
        </authorList>
    </citation>
    <scope>NUCLEOTIDE SEQUENCE [LARGE SCALE GENOMIC DNA]</scope>
    <source>
        <strain evidence="3">skT11</strain>
    </source>
</reference>
<protein>
    <recommendedName>
        <fullName evidence="4">Transporter</fullName>
    </recommendedName>
</protein>
<dbReference type="AlphaFoldDB" id="A0A6F8V8W1"/>
<evidence type="ECO:0008006" key="4">
    <source>
        <dbReference type="Google" id="ProtNLM"/>
    </source>
</evidence>
<evidence type="ECO:0000256" key="1">
    <source>
        <dbReference type="SAM" id="SignalP"/>
    </source>
</evidence>
<gene>
    <name evidence="2" type="ORF">SKTS_01010</name>
</gene>
<sequence>MKFLPLACGLLATVTFTLGSTTVLAAPDEIQVYTEEMDDPREFGLELHVNYAITGAKEPSYEGEMPGHHMLQMTPEFSYGITKSWEAGLYLPFALNPDGNLYNNGLRLRMKYMAPRDDGARLFWGLNTEVGYSTRRVSESYWGMELRPIIGYRDEAWLLSFNPILNLSLSDNVSRAPQFEPALKITHAAGEGIQAGFEYYGEYGPLHQILPADQRSHSLYAVMDVARGDLDVNFGVGRGFGANPDKWVAKAIIAFPFK</sequence>
<organism evidence="2 3">
    <name type="scientific">Sulfurimicrobium lacus</name>
    <dbReference type="NCBI Taxonomy" id="2715678"/>
    <lineage>
        <taxon>Bacteria</taxon>
        <taxon>Pseudomonadati</taxon>
        <taxon>Pseudomonadota</taxon>
        <taxon>Betaproteobacteria</taxon>
        <taxon>Nitrosomonadales</taxon>
        <taxon>Sulfuricellaceae</taxon>
        <taxon>Sulfurimicrobium</taxon>
    </lineage>
</organism>
<keyword evidence="1" id="KW-0732">Signal</keyword>
<feature type="signal peptide" evidence="1">
    <location>
        <begin position="1"/>
        <end position="25"/>
    </location>
</feature>
<feature type="chain" id="PRO_5026121338" description="Transporter" evidence="1">
    <location>
        <begin position="26"/>
        <end position="258"/>
    </location>
</feature>
<evidence type="ECO:0000313" key="2">
    <source>
        <dbReference type="EMBL" id="BCB25215.1"/>
    </source>
</evidence>
<dbReference type="KEGG" id="slac:SKTS_01010"/>
<proteinExistence type="predicted"/>
<keyword evidence="3" id="KW-1185">Reference proteome</keyword>
<dbReference type="RefSeq" id="WP_173058789.1">
    <property type="nucleotide sequence ID" value="NZ_AP022853.1"/>
</dbReference>
<accession>A0A6F8V8W1</accession>
<dbReference type="Proteomes" id="UP000502260">
    <property type="component" value="Chromosome"/>
</dbReference>